<dbReference type="EMBL" id="JAVXUP010000416">
    <property type="protein sequence ID" value="KAK3028497.1"/>
    <property type="molecule type" value="Genomic_DNA"/>
</dbReference>
<gene>
    <name evidence="2" type="ORF">RJ639_038565</name>
</gene>
<name>A0AA88WIZ1_9ASTE</name>
<dbReference type="AlphaFoldDB" id="A0AA88WIZ1"/>
<evidence type="ECO:0000313" key="3">
    <source>
        <dbReference type="Proteomes" id="UP001188597"/>
    </source>
</evidence>
<sequence>MNIINSNVFMLHGHDSSSSSSNFDDEDKKGDKKSSPLKSKVYGIFRREKPGGKPADVFMWRDKKISAGLLGGVTANWSVEGIRAACHELVRATDDFDDDAMEDVLKDADRLVSFRANKATTAPPYSSSFCNDTIAAAPLVIDSHLKCAPSREKQADALPELSGGVGLEHLLIHFSARL</sequence>
<reference evidence="2" key="1">
    <citation type="submission" date="2022-12" db="EMBL/GenBank/DDBJ databases">
        <title>Draft genome assemblies for two species of Escallonia (Escalloniales).</title>
        <authorList>
            <person name="Chanderbali A."/>
            <person name="Dervinis C."/>
            <person name="Anghel I."/>
            <person name="Soltis D."/>
            <person name="Soltis P."/>
            <person name="Zapata F."/>
        </authorList>
    </citation>
    <scope>NUCLEOTIDE SEQUENCE</scope>
    <source>
        <strain evidence="2">UCBG64.0493</strain>
        <tissue evidence="2">Leaf</tissue>
    </source>
</reference>
<feature type="region of interest" description="Disordered" evidence="1">
    <location>
        <begin position="14"/>
        <end position="36"/>
    </location>
</feature>
<accession>A0AA88WIZ1</accession>
<evidence type="ECO:0000313" key="2">
    <source>
        <dbReference type="EMBL" id="KAK3028497.1"/>
    </source>
</evidence>
<protein>
    <submittedName>
        <fullName evidence="2">Uncharacterized protein</fullName>
    </submittedName>
</protein>
<organism evidence="2 3">
    <name type="scientific">Escallonia herrerae</name>
    <dbReference type="NCBI Taxonomy" id="1293975"/>
    <lineage>
        <taxon>Eukaryota</taxon>
        <taxon>Viridiplantae</taxon>
        <taxon>Streptophyta</taxon>
        <taxon>Embryophyta</taxon>
        <taxon>Tracheophyta</taxon>
        <taxon>Spermatophyta</taxon>
        <taxon>Magnoliopsida</taxon>
        <taxon>eudicotyledons</taxon>
        <taxon>Gunneridae</taxon>
        <taxon>Pentapetalae</taxon>
        <taxon>asterids</taxon>
        <taxon>campanulids</taxon>
        <taxon>Escalloniales</taxon>
        <taxon>Escalloniaceae</taxon>
        <taxon>Escallonia</taxon>
    </lineage>
</organism>
<dbReference type="Proteomes" id="UP001188597">
    <property type="component" value="Unassembled WGS sequence"/>
</dbReference>
<proteinExistence type="predicted"/>
<evidence type="ECO:0000256" key="1">
    <source>
        <dbReference type="SAM" id="MobiDB-lite"/>
    </source>
</evidence>
<keyword evidence="3" id="KW-1185">Reference proteome</keyword>
<comment type="caution">
    <text evidence="2">The sequence shown here is derived from an EMBL/GenBank/DDBJ whole genome shotgun (WGS) entry which is preliminary data.</text>
</comment>